<proteinExistence type="predicted"/>
<feature type="region of interest" description="Disordered" evidence="1">
    <location>
        <begin position="67"/>
        <end position="111"/>
    </location>
</feature>
<evidence type="ECO:0000256" key="1">
    <source>
        <dbReference type="SAM" id="MobiDB-lite"/>
    </source>
</evidence>
<evidence type="ECO:0000313" key="2">
    <source>
        <dbReference type="EMBL" id="MDC7960343.1"/>
    </source>
</evidence>
<reference evidence="2" key="2">
    <citation type="submission" date="2022-10" db="EMBL/GenBank/DDBJ databases">
        <title>Human gut microbiome strain richness.</title>
        <authorList>
            <person name="Chen-Liaw A."/>
        </authorList>
    </citation>
    <scope>NUCLEOTIDE SEQUENCE</scope>
    <source>
        <strain evidence="2">RTP21484st1_H8_RTP21484_190118</strain>
    </source>
</reference>
<name>A0A6N2WJ77_BACOV</name>
<protein>
    <submittedName>
        <fullName evidence="3">Uncharacterized protein</fullName>
    </submittedName>
</protein>
<dbReference type="Gene3D" id="2.70.50.70">
    <property type="match status" value="2"/>
</dbReference>
<dbReference type="GeneID" id="23318952"/>
<reference evidence="3" key="1">
    <citation type="submission" date="2019-11" db="EMBL/GenBank/DDBJ databases">
        <authorList>
            <person name="Feng L."/>
        </authorList>
    </citation>
    <scope>NUCLEOTIDE SEQUENCE</scope>
    <source>
        <strain evidence="3">BovatusLFYP28</strain>
    </source>
</reference>
<accession>A0A6N2WJ77</accession>
<gene>
    <name evidence="3" type="ORF">BOLFYP28_03128</name>
    <name evidence="2" type="ORF">PQ628_19275</name>
</gene>
<organism evidence="3">
    <name type="scientific">Bacteroides ovatus</name>
    <dbReference type="NCBI Taxonomy" id="28116"/>
    <lineage>
        <taxon>Bacteria</taxon>
        <taxon>Pseudomonadati</taxon>
        <taxon>Bacteroidota</taxon>
        <taxon>Bacteroidia</taxon>
        <taxon>Bacteroidales</taxon>
        <taxon>Bacteroidaceae</taxon>
        <taxon>Bacteroides</taxon>
    </lineage>
</organism>
<dbReference type="Proteomes" id="UP001215078">
    <property type="component" value="Unassembled WGS sequence"/>
</dbReference>
<sequence length="111" mass="11813">MAKNVLKAWPVDNTVTTDDKADKIFSLETTHSIDKGNHTGSHGGKESWRAVRDDGEYTLTVTTQYRGGGGDLLKTPRSTSHTIYIGKAPEGSGSTEKPGGSDGDSDDSPMD</sequence>
<dbReference type="AlphaFoldDB" id="A0A6N2WJ77"/>
<evidence type="ECO:0000313" key="3">
    <source>
        <dbReference type="EMBL" id="VYT41231.1"/>
    </source>
</evidence>
<dbReference type="EMBL" id="JAQQPO010000025">
    <property type="protein sequence ID" value="MDC7960343.1"/>
    <property type="molecule type" value="Genomic_DNA"/>
</dbReference>
<dbReference type="RefSeq" id="WP_005831648.1">
    <property type="nucleotide sequence ID" value="NZ_CACRTD010000049.1"/>
</dbReference>
<dbReference type="EMBL" id="CACRTD010000049">
    <property type="protein sequence ID" value="VYT41231.1"/>
    <property type="molecule type" value="Genomic_DNA"/>
</dbReference>